<dbReference type="SUPFAM" id="SSF56935">
    <property type="entry name" value="Porins"/>
    <property type="match status" value="1"/>
</dbReference>
<evidence type="ECO:0000256" key="1">
    <source>
        <dbReference type="ARBA" id="ARBA00004571"/>
    </source>
</evidence>
<dbReference type="CDD" id="cd01347">
    <property type="entry name" value="ligand_gated_channel"/>
    <property type="match status" value="1"/>
</dbReference>
<keyword evidence="11 14" id="KW-0472">Membrane</keyword>
<protein>
    <submittedName>
        <fullName evidence="20">TonB-dependent receptor</fullName>
    </submittedName>
</protein>
<evidence type="ECO:0000256" key="5">
    <source>
        <dbReference type="ARBA" id="ARBA00022496"/>
    </source>
</evidence>
<dbReference type="RefSeq" id="WP_131446418.1">
    <property type="nucleotide sequence ID" value="NZ_SJZB01000030.1"/>
</dbReference>
<evidence type="ECO:0000256" key="4">
    <source>
        <dbReference type="ARBA" id="ARBA00022452"/>
    </source>
</evidence>
<keyword evidence="6 14" id="KW-0812">Transmembrane</keyword>
<keyword evidence="5" id="KW-0410">Iron transport</keyword>
<feature type="region of interest" description="Disordered" evidence="16">
    <location>
        <begin position="27"/>
        <end position="54"/>
    </location>
</feature>
<dbReference type="InterPro" id="IPR000531">
    <property type="entry name" value="Beta-barrel_TonB"/>
</dbReference>
<dbReference type="AlphaFoldDB" id="A0A4R1BDC6"/>
<feature type="domain" description="TonB-dependent receptor-like beta-barrel" evidence="18">
    <location>
        <begin position="247"/>
        <end position="681"/>
    </location>
</feature>
<dbReference type="InterPro" id="IPR012910">
    <property type="entry name" value="Plug_dom"/>
</dbReference>
<comment type="similarity">
    <text evidence="2 14 15">Belongs to the TonB-dependent receptor family.</text>
</comment>
<evidence type="ECO:0000256" key="13">
    <source>
        <dbReference type="ARBA" id="ARBA00023237"/>
    </source>
</evidence>
<evidence type="ECO:0000256" key="17">
    <source>
        <dbReference type="SAM" id="SignalP"/>
    </source>
</evidence>
<dbReference type="InterPro" id="IPR036942">
    <property type="entry name" value="Beta-barrel_TonB_sf"/>
</dbReference>
<keyword evidence="10 15" id="KW-0798">TonB box</keyword>
<keyword evidence="9" id="KW-0406">Ion transport</keyword>
<feature type="signal peptide" evidence="17">
    <location>
        <begin position="1"/>
        <end position="24"/>
    </location>
</feature>
<feature type="domain" description="TonB-dependent receptor plug" evidence="19">
    <location>
        <begin position="83"/>
        <end position="178"/>
    </location>
</feature>
<evidence type="ECO:0000259" key="19">
    <source>
        <dbReference type="Pfam" id="PF07715"/>
    </source>
</evidence>
<keyword evidence="3 14" id="KW-0813">Transport</keyword>
<evidence type="ECO:0000256" key="11">
    <source>
        <dbReference type="ARBA" id="ARBA00023136"/>
    </source>
</evidence>
<comment type="subcellular location">
    <subcellularLocation>
        <location evidence="1 14">Cell outer membrane</location>
        <topology evidence="1 14">Multi-pass membrane protein</topology>
    </subcellularLocation>
</comment>
<dbReference type="Pfam" id="PF07715">
    <property type="entry name" value="Plug"/>
    <property type="match status" value="1"/>
</dbReference>
<dbReference type="GO" id="GO:0015344">
    <property type="term" value="F:siderophore uptake transmembrane transporter activity"/>
    <property type="evidence" value="ECO:0007669"/>
    <property type="project" value="TreeGrafter"/>
</dbReference>
<dbReference type="PANTHER" id="PTHR32552:SF68">
    <property type="entry name" value="FERRICHROME OUTER MEMBRANE TRANSPORTER_PHAGE RECEPTOR"/>
    <property type="match status" value="1"/>
</dbReference>
<dbReference type="PANTHER" id="PTHR32552">
    <property type="entry name" value="FERRICHROME IRON RECEPTOR-RELATED"/>
    <property type="match status" value="1"/>
</dbReference>
<dbReference type="EMBL" id="SJZB01000030">
    <property type="protein sequence ID" value="TCJ15105.1"/>
    <property type="molecule type" value="Genomic_DNA"/>
</dbReference>
<evidence type="ECO:0000313" key="21">
    <source>
        <dbReference type="Proteomes" id="UP000295443"/>
    </source>
</evidence>
<sequence>MSFEQHLIALAASASLACACPAQAAESAEPATPTEQTTAQPETAAEPAAPADAEKVLPSVTASGARDVEVQARTELGKLTEYTPLAGNVVTREEVETVRFVDSLNELLPRVPGISMSRNLRFTDGGKNYTENRIDGMRARNTGTYTFLDEVNAGDIERIEIIRGPGSVLSGSNAIGGTINVITRDPPAKPEHQATGEVFSDGGYRAGFTTGAPINNAVGYFLNVNRMDRDGWRDHTEQTKDSFSTKWQVRPDATSRLNFRLEYLHDDYQDPGNLTEEEFKDDWRQAEPGTYYRTDVRYTTPSLHYRKLFGETAELNVYGQRRITNSTANAPSYSTASASGVKDTDSTEDNLQLIYKHMFATAKGAVTGGLDMLATDSRTKSYAGTGTASFDFVRGALSGDSIGKESARSPFLQYEMSPIAPLRLTFGARWDKLEYEVDDQIKDYKDGRKQYKRLVRKIGAVYELNQDNLLWLNIAEGFMGPGVSTLIGSGTATPSSHTAAVKSRYIPTNMDLEPEDSMTQEIGIRGRLASGLRYDTGFYHTEFRNLIVSTLCGPTELCYTRYENAASAHASGLETLLEYPITDYLDIGVSHTYARYTYDDYVSGTTDYSGNERYYTPRNHINLRLALRPAPRWKVELEMDHIDSYYTNQALTDRYQRPDLYNLRANYAGKNWGFWLHVLNLFDTKYAERVGSTDAGVRDTYTAGYTPLTVRIGASYNF</sequence>
<dbReference type="Gene3D" id="2.40.170.20">
    <property type="entry name" value="TonB-dependent receptor, beta-barrel domain"/>
    <property type="match status" value="1"/>
</dbReference>
<evidence type="ECO:0000256" key="8">
    <source>
        <dbReference type="ARBA" id="ARBA00023004"/>
    </source>
</evidence>
<dbReference type="Pfam" id="PF00593">
    <property type="entry name" value="TonB_dep_Rec_b-barrel"/>
    <property type="match status" value="1"/>
</dbReference>
<feature type="chain" id="PRO_5020302346" evidence="17">
    <location>
        <begin position="25"/>
        <end position="718"/>
    </location>
</feature>
<keyword evidence="8" id="KW-0408">Iron</keyword>
<dbReference type="GO" id="GO:0009279">
    <property type="term" value="C:cell outer membrane"/>
    <property type="evidence" value="ECO:0007669"/>
    <property type="project" value="UniProtKB-SubCell"/>
</dbReference>
<dbReference type="InterPro" id="IPR039426">
    <property type="entry name" value="TonB-dep_rcpt-like"/>
</dbReference>
<evidence type="ECO:0000256" key="12">
    <source>
        <dbReference type="ARBA" id="ARBA00023170"/>
    </source>
</evidence>
<evidence type="ECO:0000256" key="16">
    <source>
        <dbReference type="SAM" id="MobiDB-lite"/>
    </source>
</evidence>
<evidence type="ECO:0000259" key="18">
    <source>
        <dbReference type="Pfam" id="PF00593"/>
    </source>
</evidence>
<proteinExistence type="inferred from homology"/>
<evidence type="ECO:0000256" key="15">
    <source>
        <dbReference type="RuleBase" id="RU003357"/>
    </source>
</evidence>
<evidence type="ECO:0000256" key="3">
    <source>
        <dbReference type="ARBA" id="ARBA00022448"/>
    </source>
</evidence>
<evidence type="ECO:0000313" key="20">
    <source>
        <dbReference type="EMBL" id="TCJ15105.1"/>
    </source>
</evidence>
<reference evidence="20 21" key="1">
    <citation type="submission" date="2019-03" db="EMBL/GenBank/DDBJ databases">
        <title>Genome sequence of Thiobacillaceae bacterium LSR1, a sulfur-oxidizing bacterium isolated from freshwater sediment.</title>
        <authorList>
            <person name="Li S."/>
        </authorList>
    </citation>
    <scope>NUCLEOTIDE SEQUENCE [LARGE SCALE GENOMIC DNA]</scope>
    <source>
        <strain evidence="20 21">LSR1</strain>
    </source>
</reference>
<keyword evidence="12 20" id="KW-0675">Receptor</keyword>
<evidence type="ECO:0000256" key="2">
    <source>
        <dbReference type="ARBA" id="ARBA00009810"/>
    </source>
</evidence>
<gene>
    <name evidence="20" type="ORF">EZJ19_08045</name>
</gene>
<comment type="caution">
    <text evidence="20">The sequence shown here is derived from an EMBL/GenBank/DDBJ whole genome shotgun (WGS) entry which is preliminary data.</text>
</comment>
<dbReference type="PROSITE" id="PS52016">
    <property type="entry name" value="TONB_DEPENDENT_REC_3"/>
    <property type="match status" value="1"/>
</dbReference>
<evidence type="ECO:0000256" key="9">
    <source>
        <dbReference type="ARBA" id="ARBA00023065"/>
    </source>
</evidence>
<keyword evidence="7 17" id="KW-0732">Signal</keyword>
<keyword evidence="13 14" id="KW-0998">Cell outer membrane</keyword>
<accession>A0A4R1BDC6</accession>
<evidence type="ECO:0000256" key="14">
    <source>
        <dbReference type="PROSITE-ProRule" id="PRU01360"/>
    </source>
</evidence>
<feature type="compositionally biased region" description="Low complexity" evidence="16">
    <location>
        <begin position="27"/>
        <end position="51"/>
    </location>
</feature>
<evidence type="ECO:0000256" key="10">
    <source>
        <dbReference type="ARBA" id="ARBA00023077"/>
    </source>
</evidence>
<organism evidence="20 21">
    <name type="scientific">Parasulfuritortus cantonensis</name>
    <dbReference type="NCBI Taxonomy" id="2528202"/>
    <lineage>
        <taxon>Bacteria</taxon>
        <taxon>Pseudomonadati</taxon>
        <taxon>Pseudomonadota</taxon>
        <taxon>Betaproteobacteria</taxon>
        <taxon>Nitrosomonadales</taxon>
        <taxon>Thiobacillaceae</taxon>
        <taxon>Parasulfuritortus</taxon>
    </lineage>
</organism>
<keyword evidence="21" id="KW-1185">Reference proteome</keyword>
<keyword evidence="4 14" id="KW-1134">Transmembrane beta strand</keyword>
<dbReference type="Gene3D" id="2.170.130.10">
    <property type="entry name" value="TonB-dependent receptor, plug domain"/>
    <property type="match status" value="1"/>
</dbReference>
<dbReference type="OrthoDB" id="9760620at2"/>
<dbReference type="Proteomes" id="UP000295443">
    <property type="component" value="Unassembled WGS sequence"/>
</dbReference>
<evidence type="ECO:0000256" key="6">
    <source>
        <dbReference type="ARBA" id="ARBA00022692"/>
    </source>
</evidence>
<name>A0A4R1BDC6_9PROT</name>
<evidence type="ECO:0000256" key="7">
    <source>
        <dbReference type="ARBA" id="ARBA00022729"/>
    </source>
</evidence>
<dbReference type="InterPro" id="IPR037066">
    <property type="entry name" value="Plug_dom_sf"/>
</dbReference>